<dbReference type="InterPro" id="IPR008004">
    <property type="entry name" value="OCTOPUS-like"/>
</dbReference>
<evidence type="ECO:0000313" key="2">
    <source>
        <dbReference type="Proteomes" id="UP000290289"/>
    </source>
</evidence>
<dbReference type="Pfam" id="PF05340">
    <property type="entry name" value="DUF740"/>
    <property type="match status" value="1"/>
</dbReference>
<accession>A0A498JRP2</accession>
<comment type="caution">
    <text evidence="1">The sequence shown here is derived from an EMBL/GenBank/DDBJ whole genome shotgun (WGS) entry which is preliminary data.</text>
</comment>
<name>A0A498JRP2_MALDO</name>
<gene>
    <name evidence="1" type="ORF">DVH24_010041</name>
</gene>
<dbReference type="Proteomes" id="UP000290289">
    <property type="component" value="Chromosome 5"/>
</dbReference>
<protein>
    <submittedName>
        <fullName evidence="1">Uncharacterized protein</fullName>
    </submittedName>
</protein>
<keyword evidence="2" id="KW-1185">Reference proteome</keyword>
<dbReference type="EMBL" id="RDQH01000331">
    <property type="protein sequence ID" value="RXH97716.1"/>
    <property type="molecule type" value="Genomic_DNA"/>
</dbReference>
<evidence type="ECO:0000313" key="1">
    <source>
        <dbReference type="EMBL" id="RXH97716.1"/>
    </source>
</evidence>
<sequence length="114" mass="12775">MKVKGFGFATARQEGFENGRAARLDFRPWRLLTLCFSDNRGGSRKFDVEVRDEEKNEGGDEGNVLDLDADADAEFKTMKELIDLELEKKKGASRDLKDILGDGIGFEQAEDEKG</sequence>
<reference evidence="1 2" key="1">
    <citation type="submission" date="2018-10" db="EMBL/GenBank/DDBJ databases">
        <title>A high-quality apple genome assembly.</title>
        <authorList>
            <person name="Hu J."/>
        </authorList>
    </citation>
    <scope>NUCLEOTIDE SEQUENCE [LARGE SCALE GENOMIC DNA]</scope>
    <source>
        <strain evidence="2">cv. HFTH1</strain>
        <tissue evidence="1">Young leaf</tissue>
    </source>
</reference>
<dbReference type="STRING" id="3750.A0A498JRP2"/>
<dbReference type="AlphaFoldDB" id="A0A498JRP2"/>
<organism evidence="1 2">
    <name type="scientific">Malus domestica</name>
    <name type="common">Apple</name>
    <name type="synonym">Pyrus malus</name>
    <dbReference type="NCBI Taxonomy" id="3750"/>
    <lineage>
        <taxon>Eukaryota</taxon>
        <taxon>Viridiplantae</taxon>
        <taxon>Streptophyta</taxon>
        <taxon>Embryophyta</taxon>
        <taxon>Tracheophyta</taxon>
        <taxon>Spermatophyta</taxon>
        <taxon>Magnoliopsida</taxon>
        <taxon>eudicotyledons</taxon>
        <taxon>Gunneridae</taxon>
        <taxon>Pentapetalae</taxon>
        <taxon>rosids</taxon>
        <taxon>fabids</taxon>
        <taxon>Rosales</taxon>
        <taxon>Rosaceae</taxon>
        <taxon>Amygdaloideae</taxon>
        <taxon>Maleae</taxon>
        <taxon>Malus</taxon>
    </lineage>
</organism>
<proteinExistence type="predicted"/>